<dbReference type="EMBL" id="LN829119">
    <property type="protein sequence ID" value="CPR22423.1"/>
    <property type="molecule type" value="Genomic_DNA"/>
</dbReference>
<dbReference type="Proteomes" id="UP000033187">
    <property type="component" value="Chromosome 1"/>
</dbReference>
<keyword evidence="2 6" id="KW-0049">Antioxidant</keyword>
<dbReference type="GO" id="GO:0008379">
    <property type="term" value="F:thioredoxin peroxidase activity"/>
    <property type="evidence" value="ECO:0007669"/>
    <property type="project" value="InterPro"/>
</dbReference>
<dbReference type="KEGG" id="fil:BN1229_v1_3866"/>
<dbReference type="GO" id="GO:0042744">
    <property type="term" value="P:hydrogen peroxide catabolic process"/>
    <property type="evidence" value="ECO:0007669"/>
    <property type="project" value="TreeGrafter"/>
</dbReference>
<keyword evidence="1 6" id="KW-0575">Peroxidase</keyword>
<evidence type="ECO:0000313" key="9">
    <source>
        <dbReference type="Proteomes" id="UP000033187"/>
    </source>
</evidence>
<dbReference type="PANTHER" id="PTHR10430:SF16">
    <property type="entry name" value="PEROXIREDOXIN-5, MITOCHONDRIAL"/>
    <property type="match status" value="1"/>
</dbReference>
<dbReference type="FunFam" id="3.40.30.10:FF:000020">
    <property type="entry name" value="Peroxiredoxin"/>
    <property type="match status" value="1"/>
</dbReference>
<evidence type="ECO:0000256" key="6">
    <source>
        <dbReference type="RuleBase" id="RU366011"/>
    </source>
</evidence>
<sequence length="165" mass="17373">MSISVGDRLPDATFFVMGAEGPHKVTTNDVFGGKKVALFAVPGAFTPTCHKQHMPGFLARLDEIKAKGVVAIACTAVNDAFVLNNWAEQTGASGKVQMLADGSAEFAKKLGLDIDLSAHGLGVRSKRYSMLVEDGVVKILNIDDAPPVHDKSSADTLCSMIGNSI</sequence>
<keyword evidence="9" id="KW-1185">Reference proteome</keyword>
<organism evidence="8 9">
    <name type="scientific">Candidatus Filomicrobium marinum</name>
    <dbReference type="NCBI Taxonomy" id="1608628"/>
    <lineage>
        <taxon>Bacteria</taxon>
        <taxon>Pseudomonadati</taxon>
        <taxon>Pseudomonadota</taxon>
        <taxon>Alphaproteobacteria</taxon>
        <taxon>Hyphomicrobiales</taxon>
        <taxon>Hyphomicrobiaceae</taxon>
        <taxon>Filomicrobium</taxon>
    </lineage>
</organism>
<dbReference type="InterPro" id="IPR037944">
    <property type="entry name" value="PRX5-like"/>
</dbReference>
<dbReference type="CDD" id="cd03013">
    <property type="entry name" value="PRX5_like"/>
    <property type="match status" value="1"/>
</dbReference>
<dbReference type="EC" id="1.11.1.27" evidence="6"/>
<accession>A0A0D6JKD5</accession>
<name>A0A0D6JKD5_9HYPH</name>
<evidence type="ECO:0000256" key="1">
    <source>
        <dbReference type="ARBA" id="ARBA00022559"/>
    </source>
</evidence>
<keyword evidence="4 6" id="KW-0676">Redox-active center</keyword>
<dbReference type="GO" id="GO:0005737">
    <property type="term" value="C:cytoplasm"/>
    <property type="evidence" value="ECO:0007669"/>
    <property type="project" value="TreeGrafter"/>
</dbReference>
<dbReference type="InterPro" id="IPR013740">
    <property type="entry name" value="Redoxin"/>
</dbReference>
<evidence type="ECO:0000256" key="4">
    <source>
        <dbReference type="ARBA" id="ARBA00023284"/>
    </source>
</evidence>
<evidence type="ECO:0000259" key="7">
    <source>
        <dbReference type="PROSITE" id="PS51352"/>
    </source>
</evidence>
<evidence type="ECO:0000256" key="5">
    <source>
        <dbReference type="PIRSR" id="PIRSR637944-1"/>
    </source>
</evidence>
<feature type="domain" description="Thioredoxin" evidence="7">
    <location>
        <begin position="3"/>
        <end position="165"/>
    </location>
</feature>
<dbReference type="InterPro" id="IPR036249">
    <property type="entry name" value="Thioredoxin-like_sf"/>
</dbReference>
<comment type="similarity">
    <text evidence="6">Belongs to the peroxiredoxin family. Prx5 subfamily.</text>
</comment>
<evidence type="ECO:0000256" key="2">
    <source>
        <dbReference type="ARBA" id="ARBA00022862"/>
    </source>
</evidence>
<evidence type="ECO:0000313" key="8">
    <source>
        <dbReference type="EMBL" id="CPR22423.1"/>
    </source>
</evidence>
<dbReference type="KEGG" id="fiy:BN1229_v1_3856"/>
<comment type="function">
    <text evidence="6">Thiol-specific peroxidase that catalyzes the reduction of hydrogen peroxide and organic hydroperoxides to water and alcohols, respectively. Plays a role in cell protection against oxidative stress by detoxifying peroxides.</text>
</comment>
<proteinExistence type="inferred from homology"/>
<dbReference type="GO" id="GO:0034599">
    <property type="term" value="P:cellular response to oxidative stress"/>
    <property type="evidence" value="ECO:0007669"/>
    <property type="project" value="InterPro"/>
</dbReference>
<feature type="active site" description="Cysteine sulfenic acid (-SOH) intermediate" evidence="5">
    <location>
        <position position="49"/>
    </location>
</feature>
<dbReference type="PANTHER" id="PTHR10430">
    <property type="entry name" value="PEROXIREDOXIN"/>
    <property type="match status" value="1"/>
</dbReference>
<dbReference type="GO" id="GO:0045454">
    <property type="term" value="P:cell redox homeostasis"/>
    <property type="evidence" value="ECO:0007669"/>
    <property type="project" value="TreeGrafter"/>
</dbReference>
<protein>
    <recommendedName>
        <fullName evidence="6">Glutathione-dependent peroxiredoxin</fullName>
        <ecNumber evidence="6">1.11.1.27</ecNumber>
    </recommendedName>
</protein>
<dbReference type="RefSeq" id="WP_046479474.1">
    <property type="nucleotide sequence ID" value="NZ_LN829118.1"/>
</dbReference>
<reference evidence="9" key="1">
    <citation type="submission" date="2015-02" db="EMBL/GenBank/DDBJ databases">
        <authorList>
            <person name="Chooi Y.-H."/>
        </authorList>
    </citation>
    <scope>NUCLEOTIDE SEQUENCE [LARGE SCALE GENOMIC DNA]</scope>
    <source>
        <strain evidence="9">strain Y</strain>
    </source>
</reference>
<dbReference type="Pfam" id="PF08534">
    <property type="entry name" value="Redoxin"/>
    <property type="match status" value="1"/>
</dbReference>
<dbReference type="Gene3D" id="3.40.30.10">
    <property type="entry name" value="Glutaredoxin"/>
    <property type="match status" value="1"/>
</dbReference>
<comment type="catalytic activity">
    <reaction evidence="6">
        <text>a hydroperoxide + 2 glutathione = an alcohol + glutathione disulfide + H2O</text>
        <dbReference type="Rhea" id="RHEA:62632"/>
        <dbReference type="ChEBI" id="CHEBI:15377"/>
        <dbReference type="ChEBI" id="CHEBI:30879"/>
        <dbReference type="ChEBI" id="CHEBI:35924"/>
        <dbReference type="ChEBI" id="CHEBI:57925"/>
        <dbReference type="ChEBI" id="CHEBI:58297"/>
        <dbReference type="EC" id="1.11.1.27"/>
    </reaction>
</comment>
<dbReference type="AlphaFoldDB" id="A0A0D6JKD5"/>
<dbReference type="PROSITE" id="PS51352">
    <property type="entry name" value="THIOREDOXIN_2"/>
    <property type="match status" value="1"/>
</dbReference>
<gene>
    <name evidence="8" type="ORF">YBN1229_v1_3856</name>
</gene>
<evidence type="ECO:0000256" key="3">
    <source>
        <dbReference type="ARBA" id="ARBA00023002"/>
    </source>
</evidence>
<keyword evidence="3 6" id="KW-0560">Oxidoreductase</keyword>
<dbReference type="SUPFAM" id="SSF52833">
    <property type="entry name" value="Thioredoxin-like"/>
    <property type="match status" value="1"/>
</dbReference>
<dbReference type="OrthoDB" id="9800621at2"/>
<dbReference type="InterPro" id="IPR013766">
    <property type="entry name" value="Thioredoxin_domain"/>
</dbReference>